<accession>A0A160DE15</accession>
<dbReference type="KEGG" id="vg:28801484"/>
<evidence type="ECO:0000313" key="2">
    <source>
        <dbReference type="Proteomes" id="UP000202166"/>
    </source>
</evidence>
<reference evidence="1 2" key="1">
    <citation type="submission" date="2016-03" db="EMBL/GenBank/DDBJ databases">
        <authorList>
            <person name="Rimple P."/>
            <person name="Montgomery M.T."/>
            <person name="Guerrero C.A."/>
            <person name="Mavrich T.N."/>
            <person name="Pope W.H."/>
            <person name="Garlena R.A."/>
            <person name="Russell D.A."/>
            <person name="Jacobs-Sera D."/>
            <person name="Hendrix R.W."/>
            <person name="Hatfull G.F."/>
        </authorList>
    </citation>
    <scope>NUCLEOTIDE SEQUENCE [LARGE SCALE GENOMIC DNA]</scope>
</reference>
<gene>
    <name evidence="1" type="primary">5</name>
    <name evidence="1" type="ORF">PBI_KVOTHE_5</name>
</gene>
<sequence>MSTSEIPDFDPDHPRPLRPEEIEAIKAKHDTGRTRAEAEAIVQNLTQNG</sequence>
<dbReference type="OrthoDB" id="38935at10239"/>
<dbReference type="GeneID" id="28801484"/>
<dbReference type="RefSeq" id="YP_009274133.1">
    <property type="nucleotide sequence ID" value="NC_030914.1"/>
</dbReference>
<evidence type="ECO:0000313" key="1">
    <source>
        <dbReference type="EMBL" id="ANA86070.1"/>
    </source>
</evidence>
<proteinExistence type="predicted"/>
<organism evidence="1 2">
    <name type="scientific">Gordonia phage Kvothe</name>
    <dbReference type="NCBI Taxonomy" id="1838071"/>
    <lineage>
        <taxon>Viruses</taxon>
        <taxon>Duplodnaviria</taxon>
        <taxon>Heunggongvirae</taxon>
        <taxon>Uroviricota</taxon>
        <taxon>Caudoviricetes</taxon>
        <taxon>Demosthenesvirus</taxon>
        <taxon>Demosthenesvirus katyusha</taxon>
    </lineage>
</organism>
<name>A0A160DE15_9CAUD</name>
<dbReference type="Proteomes" id="UP000202166">
    <property type="component" value="Segment"/>
</dbReference>
<dbReference type="EMBL" id="KU998243">
    <property type="protein sequence ID" value="ANA86070.1"/>
    <property type="molecule type" value="Genomic_DNA"/>
</dbReference>
<protein>
    <submittedName>
        <fullName evidence="1">Uncharacterized protein</fullName>
    </submittedName>
</protein>